<dbReference type="Proteomes" id="UP000773614">
    <property type="component" value="Unassembled WGS sequence"/>
</dbReference>
<reference evidence="2" key="1">
    <citation type="submission" date="2019-03" db="EMBL/GenBank/DDBJ databases">
        <title>Afifella sp. nov., isolated from activated sludge.</title>
        <authorList>
            <person name="Li Q."/>
            <person name="Liu Y."/>
        </authorList>
    </citation>
    <scope>NUCLEOTIDE SEQUENCE</scope>
    <source>
        <strain evidence="2">L72</strain>
    </source>
</reference>
<dbReference type="SMART" id="SM00849">
    <property type="entry name" value="Lactamase_B"/>
    <property type="match status" value="1"/>
</dbReference>
<dbReference type="PANTHER" id="PTHR46018">
    <property type="entry name" value="ZINC PHOSPHODIESTERASE ELAC PROTEIN 1"/>
    <property type="match status" value="1"/>
</dbReference>
<keyword evidence="3" id="KW-1185">Reference proteome</keyword>
<name>A0A964T442_9HYPH</name>
<dbReference type="EMBL" id="SPKJ01000010">
    <property type="protein sequence ID" value="MYZ47172.1"/>
    <property type="molecule type" value="Genomic_DNA"/>
</dbReference>
<comment type="caution">
    <text evidence="2">The sequence shown here is derived from an EMBL/GenBank/DDBJ whole genome shotgun (WGS) entry which is preliminary data.</text>
</comment>
<protein>
    <submittedName>
        <fullName evidence="2">MBL fold metallo-hydrolase</fullName>
    </submittedName>
</protein>
<dbReference type="Gene3D" id="3.60.15.10">
    <property type="entry name" value="Ribonuclease Z/Hydroxyacylglutathione hydrolase-like"/>
    <property type="match status" value="1"/>
</dbReference>
<dbReference type="Pfam" id="PF12706">
    <property type="entry name" value="Lactamase_B_2"/>
    <property type="match status" value="1"/>
</dbReference>
<gene>
    <name evidence="2" type="ORF">E4O86_05540</name>
</gene>
<feature type="domain" description="Metallo-beta-lactamase" evidence="1">
    <location>
        <begin position="20"/>
        <end position="220"/>
    </location>
</feature>
<dbReference type="AlphaFoldDB" id="A0A964T442"/>
<proteinExistence type="predicted"/>
<dbReference type="RefSeq" id="WP_161139520.1">
    <property type="nucleotide sequence ID" value="NZ_SPKJ01000010.1"/>
</dbReference>
<sequence>MTARFTVVGCGDAFGSGGRLNTCFHFAGTSTILIDCGATALPGLKRLGLDPNAVDAVLLSHLHGDHFGGIPFFLLDAQFTSRRERPLAILGPEGCAERIARAQAVLFPGSERTEWRYPLDIREIAAGGSAPLAGMEVSAEAVVHPSGAPSLGLRIADGARVVAYSGDTEWTESLPVLADGADLFICECYAFARRAPYHLDYGTLAARRADLRAKRILLTHMNAEMLANRAGAAGFDLAEDGMTIEL</sequence>
<dbReference type="InterPro" id="IPR001279">
    <property type="entry name" value="Metallo-B-lactamas"/>
</dbReference>
<dbReference type="PANTHER" id="PTHR46018:SF7">
    <property type="entry name" value="RIBONUCLEASE Z"/>
    <property type="match status" value="1"/>
</dbReference>
<organism evidence="2 3">
    <name type="scientific">Propylenella binzhouense</name>
    <dbReference type="NCBI Taxonomy" id="2555902"/>
    <lineage>
        <taxon>Bacteria</taxon>
        <taxon>Pseudomonadati</taxon>
        <taxon>Pseudomonadota</taxon>
        <taxon>Alphaproteobacteria</taxon>
        <taxon>Hyphomicrobiales</taxon>
        <taxon>Propylenellaceae</taxon>
        <taxon>Propylenella</taxon>
    </lineage>
</organism>
<accession>A0A964T442</accession>
<dbReference type="OrthoDB" id="9800940at2"/>
<evidence type="ECO:0000313" key="2">
    <source>
        <dbReference type="EMBL" id="MYZ47172.1"/>
    </source>
</evidence>
<dbReference type="InterPro" id="IPR036866">
    <property type="entry name" value="RibonucZ/Hydroxyglut_hydro"/>
</dbReference>
<dbReference type="SUPFAM" id="SSF56281">
    <property type="entry name" value="Metallo-hydrolase/oxidoreductase"/>
    <property type="match status" value="1"/>
</dbReference>
<dbReference type="CDD" id="cd07740">
    <property type="entry name" value="metallo-hydrolase-like_MBL-fold"/>
    <property type="match status" value="1"/>
</dbReference>
<evidence type="ECO:0000313" key="3">
    <source>
        <dbReference type="Proteomes" id="UP000773614"/>
    </source>
</evidence>
<dbReference type="GO" id="GO:0042781">
    <property type="term" value="F:3'-tRNA processing endoribonuclease activity"/>
    <property type="evidence" value="ECO:0007669"/>
    <property type="project" value="TreeGrafter"/>
</dbReference>
<evidence type="ECO:0000259" key="1">
    <source>
        <dbReference type="SMART" id="SM00849"/>
    </source>
</evidence>